<protein>
    <submittedName>
        <fullName evidence="4">Trypsin</fullName>
    </submittedName>
</protein>
<proteinExistence type="predicted"/>
<dbReference type="InterPro" id="IPR001940">
    <property type="entry name" value="Peptidase_S1C"/>
</dbReference>
<evidence type="ECO:0000256" key="1">
    <source>
        <dbReference type="ARBA" id="ARBA00022670"/>
    </source>
</evidence>
<organism evidence="4 5">
    <name type="scientific">Cellulomonas bogoriensis 69B4 = DSM 16987</name>
    <dbReference type="NCBI Taxonomy" id="1386082"/>
    <lineage>
        <taxon>Bacteria</taxon>
        <taxon>Bacillati</taxon>
        <taxon>Actinomycetota</taxon>
        <taxon>Actinomycetes</taxon>
        <taxon>Micrococcales</taxon>
        <taxon>Cellulomonadaceae</taxon>
        <taxon>Cellulomonas</taxon>
    </lineage>
</organism>
<name>A0A0A0BKY3_9CELL</name>
<dbReference type="PANTHER" id="PTHR43343:SF3">
    <property type="entry name" value="PROTEASE DO-LIKE 8, CHLOROPLASTIC"/>
    <property type="match status" value="1"/>
</dbReference>
<dbReference type="GO" id="GO:0006508">
    <property type="term" value="P:proteolysis"/>
    <property type="evidence" value="ECO:0007669"/>
    <property type="project" value="UniProtKB-KW"/>
</dbReference>
<feature type="compositionally biased region" description="Polar residues" evidence="3">
    <location>
        <begin position="22"/>
        <end position="37"/>
    </location>
</feature>
<keyword evidence="5" id="KW-1185">Reference proteome</keyword>
<keyword evidence="1" id="KW-0645">Protease</keyword>
<feature type="region of interest" description="Disordered" evidence="3">
    <location>
        <begin position="13"/>
        <end position="37"/>
    </location>
</feature>
<dbReference type="Gene3D" id="2.40.10.120">
    <property type="match status" value="1"/>
</dbReference>
<comment type="caution">
    <text evidence="4">The sequence shown here is derived from an EMBL/GenBank/DDBJ whole genome shotgun (WGS) entry which is preliminary data.</text>
</comment>
<evidence type="ECO:0000313" key="5">
    <source>
        <dbReference type="Proteomes" id="UP000054314"/>
    </source>
</evidence>
<dbReference type="PRINTS" id="PR00834">
    <property type="entry name" value="PROTEASES2C"/>
</dbReference>
<keyword evidence="2" id="KW-0378">Hydrolase</keyword>
<dbReference type="AlphaFoldDB" id="A0A0A0BKY3"/>
<evidence type="ECO:0000313" key="4">
    <source>
        <dbReference type="EMBL" id="KGM08327.1"/>
    </source>
</evidence>
<accession>A0A0A0BKY3</accession>
<feature type="non-terminal residue" evidence="4">
    <location>
        <position position="171"/>
    </location>
</feature>
<dbReference type="Proteomes" id="UP000054314">
    <property type="component" value="Unassembled WGS sequence"/>
</dbReference>
<sequence>MVTSLVTVGLTGALATDPVPPTTSQDESVTVPASGTATGPDWQAVAADVRHSVVALDVSTPAGPGQGSGLVLDTDGNVLTNDHVVSGAVDGGLDVTLSDGRVLPATVTGSDPTTDLAVVTLVDPPDDLHPAVLGDSDALAVGAAVMAVGNPLGLDSTVTTGIVSALDRPVA</sequence>
<dbReference type="SUPFAM" id="SSF50494">
    <property type="entry name" value="Trypsin-like serine proteases"/>
    <property type="match status" value="1"/>
</dbReference>
<evidence type="ECO:0000256" key="3">
    <source>
        <dbReference type="SAM" id="MobiDB-lite"/>
    </source>
</evidence>
<evidence type="ECO:0000256" key="2">
    <source>
        <dbReference type="ARBA" id="ARBA00022801"/>
    </source>
</evidence>
<dbReference type="PANTHER" id="PTHR43343">
    <property type="entry name" value="PEPTIDASE S12"/>
    <property type="match status" value="1"/>
</dbReference>
<reference evidence="4 5" key="1">
    <citation type="submission" date="2013-08" db="EMBL/GenBank/DDBJ databases">
        <title>Genome sequencing of Cellulomonas bogoriensis 69B4.</title>
        <authorList>
            <person name="Chen F."/>
            <person name="Li Y."/>
            <person name="Wang G."/>
        </authorList>
    </citation>
    <scope>NUCLEOTIDE SEQUENCE [LARGE SCALE GENOMIC DNA]</scope>
    <source>
        <strain evidence="4 5">69B4</strain>
    </source>
</reference>
<dbReference type="EMBL" id="AXCZ01000420">
    <property type="protein sequence ID" value="KGM08327.1"/>
    <property type="molecule type" value="Genomic_DNA"/>
</dbReference>
<dbReference type="GO" id="GO:0004252">
    <property type="term" value="F:serine-type endopeptidase activity"/>
    <property type="evidence" value="ECO:0007669"/>
    <property type="project" value="InterPro"/>
</dbReference>
<dbReference type="InterPro" id="IPR009003">
    <property type="entry name" value="Peptidase_S1_PA"/>
</dbReference>
<dbReference type="Pfam" id="PF13365">
    <property type="entry name" value="Trypsin_2"/>
    <property type="match status" value="1"/>
</dbReference>
<gene>
    <name evidence="4" type="ORF">N869_10600</name>
</gene>
<dbReference type="InterPro" id="IPR051201">
    <property type="entry name" value="Chloro_Bact_Ser_Proteases"/>
</dbReference>